<keyword evidence="3" id="KW-1185">Reference proteome</keyword>
<dbReference type="Proteomes" id="UP001157418">
    <property type="component" value="Unassembled WGS sequence"/>
</dbReference>
<comment type="caution">
    <text evidence="2">The sequence shown here is derived from an EMBL/GenBank/DDBJ whole genome shotgun (WGS) entry which is preliminary data.</text>
</comment>
<proteinExistence type="predicted"/>
<gene>
    <name evidence="2" type="ORF">LVIROSA_LOCUS6219</name>
</gene>
<sequence>MAPSLTSPVAIPSSFPSAALLPPLSANAIDASARYGRRCHHPLVSASSKSRISPSPIILLQQRRRNCGILPSSSHSETGLQFDFPSPNHIR</sequence>
<dbReference type="EMBL" id="CAKMRJ010000113">
    <property type="protein sequence ID" value="CAH1418638.1"/>
    <property type="molecule type" value="Genomic_DNA"/>
</dbReference>
<protein>
    <submittedName>
        <fullName evidence="2">Uncharacterized protein</fullName>
    </submittedName>
</protein>
<dbReference type="AlphaFoldDB" id="A0AAU9M1Z9"/>
<accession>A0AAU9M1Z9</accession>
<reference evidence="2 3" key="1">
    <citation type="submission" date="2022-01" db="EMBL/GenBank/DDBJ databases">
        <authorList>
            <person name="Xiong W."/>
            <person name="Schranz E."/>
        </authorList>
    </citation>
    <scope>NUCLEOTIDE SEQUENCE [LARGE SCALE GENOMIC DNA]</scope>
</reference>
<feature type="region of interest" description="Disordered" evidence="1">
    <location>
        <begin position="70"/>
        <end position="91"/>
    </location>
</feature>
<evidence type="ECO:0000313" key="2">
    <source>
        <dbReference type="EMBL" id="CAH1418638.1"/>
    </source>
</evidence>
<organism evidence="2 3">
    <name type="scientific">Lactuca virosa</name>
    <dbReference type="NCBI Taxonomy" id="75947"/>
    <lineage>
        <taxon>Eukaryota</taxon>
        <taxon>Viridiplantae</taxon>
        <taxon>Streptophyta</taxon>
        <taxon>Embryophyta</taxon>
        <taxon>Tracheophyta</taxon>
        <taxon>Spermatophyta</taxon>
        <taxon>Magnoliopsida</taxon>
        <taxon>eudicotyledons</taxon>
        <taxon>Gunneridae</taxon>
        <taxon>Pentapetalae</taxon>
        <taxon>asterids</taxon>
        <taxon>campanulids</taxon>
        <taxon>Asterales</taxon>
        <taxon>Asteraceae</taxon>
        <taxon>Cichorioideae</taxon>
        <taxon>Cichorieae</taxon>
        <taxon>Lactucinae</taxon>
        <taxon>Lactuca</taxon>
    </lineage>
</organism>
<evidence type="ECO:0000313" key="3">
    <source>
        <dbReference type="Proteomes" id="UP001157418"/>
    </source>
</evidence>
<evidence type="ECO:0000256" key="1">
    <source>
        <dbReference type="SAM" id="MobiDB-lite"/>
    </source>
</evidence>
<name>A0AAU9M1Z9_9ASTR</name>